<dbReference type="PANTHER" id="PTHR12673:SF270">
    <property type="entry name" value="FYVE-TYPE DOMAIN-CONTAINING PROTEIN"/>
    <property type="match status" value="1"/>
</dbReference>
<feature type="compositionally biased region" description="Pro residues" evidence="9">
    <location>
        <begin position="529"/>
        <end position="539"/>
    </location>
</feature>
<keyword evidence="14" id="KW-1185">Reference proteome</keyword>
<feature type="compositionally biased region" description="Acidic residues" evidence="9">
    <location>
        <begin position="948"/>
        <end position="981"/>
    </location>
</feature>
<gene>
    <name evidence="13" type="ORF">GALMADRAFT_105586</name>
</gene>
<dbReference type="CDD" id="cd00160">
    <property type="entry name" value="RhoGEF"/>
    <property type="match status" value="1"/>
</dbReference>
<comment type="subcellular location">
    <subcellularLocation>
        <location evidence="1">Cytoplasm</location>
        <location evidence="1">Cytoskeleton</location>
    </subcellularLocation>
</comment>
<feature type="compositionally biased region" description="Basic and acidic residues" evidence="9">
    <location>
        <begin position="117"/>
        <end position="126"/>
    </location>
</feature>
<dbReference type="InterPro" id="IPR011011">
    <property type="entry name" value="Znf_FYVE_PHD"/>
</dbReference>
<evidence type="ECO:0000256" key="5">
    <source>
        <dbReference type="ARBA" id="ARBA00022771"/>
    </source>
</evidence>
<feature type="compositionally biased region" description="Basic residues" evidence="9">
    <location>
        <begin position="716"/>
        <end position="732"/>
    </location>
</feature>
<dbReference type="PANTHER" id="PTHR12673">
    <property type="entry name" value="FACIOGENITAL DYSPLASIA PROTEIN"/>
    <property type="match status" value="1"/>
</dbReference>
<feature type="compositionally biased region" description="Gly residues" evidence="9">
    <location>
        <begin position="74"/>
        <end position="85"/>
    </location>
</feature>
<keyword evidence="4" id="KW-0479">Metal-binding</keyword>
<feature type="region of interest" description="Disordered" evidence="9">
    <location>
        <begin position="1"/>
        <end position="36"/>
    </location>
</feature>
<keyword evidence="6" id="KW-0862">Zinc</keyword>
<evidence type="ECO:0000259" key="10">
    <source>
        <dbReference type="PROSITE" id="PS50003"/>
    </source>
</evidence>
<dbReference type="InterPro" id="IPR035899">
    <property type="entry name" value="DBL_dom_sf"/>
</dbReference>
<feature type="compositionally biased region" description="Low complexity" evidence="9">
    <location>
        <begin position="1043"/>
        <end position="1064"/>
    </location>
</feature>
<dbReference type="Gene3D" id="3.30.40.10">
    <property type="entry name" value="Zinc/RING finger domain, C3HC4 (zinc finger)"/>
    <property type="match status" value="1"/>
</dbReference>
<dbReference type="InterPro" id="IPR051092">
    <property type="entry name" value="FYVE_RhoGEF_PH"/>
</dbReference>
<dbReference type="SUPFAM" id="SSF57903">
    <property type="entry name" value="FYVE/PHD zinc finger"/>
    <property type="match status" value="1"/>
</dbReference>
<dbReference type="PROSITE" id="PS50003">
    <property type="entry name" value="PH_DOMAIN"/>
    <property type="match status" value="1"/>
</dbReference>
<dbReference type="AlphaFoldDB" id="A0A067S9R7"/>
<keyword evidence="7" id="KW-0206">Cytoskeleton</keyword>
<accession>A0A067S9R7</accession>
<dbReference type="Pfam" id="PF01363">
    <property type="entry name" value="FYVE"/>
    <property type="match status" value="1"/>
</dbReference>
<proteinExistence type="predicted"/>
<feature type="region of interest" description="Disordered" evidence="9">
    <location>
        <begin position="937"/>
        <end position="1024"/>
    </location>
</feature>
<feature type="compositionally biased region" description="Basic and acidic residues" evidence="9">
    <location>
        <begin position="899"/>
        <end position="912"/>
    </location>
</feature>
<keyword evidence="2" id="KW-0963">Cytoplasm</keyword>
<feature type="region of interest" description="Disordered" evidence="9">
    <location>
        <begin position="675"/>
        <end position="732"/>
    </location>
</feature>
<reference evidence="14" key="1">
    <citation type="journal article" date="2014" name="Proc. Natl. Acad. Sci. U.S.A.">
        <title>Extensive sampling of basidiomycete genomes demonstrates inadequacy of the white-rot/brown-rot paradigm for wood decay fungi.</title>
        <authorList>
            <person name="Riley R."/>
            <person name="Salamov A.A."/>
            <person name="Brown D.W."/>
            <person name="Nagy L.G."/>
            <person name="Floudas D."/>
            <person name="Held B.W."/>
            <person name="Levasseur A."/>
            <person name="Lombard V."/>
            <person name="Morin E."/>
            <person name="Otillar R."/>
            <person name="Lindquist E.A."/>
            <person name="Sun H."/>
            <person name="LaButti K.M."/>
            <person name="Schmutz J."/>
            <person name="Jabbour D."/>
            <person name="Luo H."/>
            <person name="Baker S.E."/>
            <person name="Pisabarro A.G."/>
            <person name="Walton J.D."/>
            <person name="Blanchette R.A."/>
            <person name="Henrissat B."/>
            <person name="Martin F."/>
            <person name="Cullen D."/>
            <person name="Hibbett D.S."/>
            <person name="Grigoriev I.V."/>
        </authorList>
    </citation>
    <scope>NUCLEOTIDE SEQUENCE [LARGE SCALE GENOMIC DNA]</scope>
    <source>
        <strain evidence="14">CBS 339.88</strain>
    </source>
</reference>
<dbReference type="GO" id="GO:0005856">
    <property type="term" value="C:cytoskeleton"/>
    <property type="evidence" value="ECO:0007669"/>
    <property type="project" value="UniProtKB-SubCell"/>
</dbReference>
<feature type="compositionally biased region" description="Polar residues" evidence="9">
    <location>
        <begin position="464"/>
        <end position="473"/>
    </location>
</feature>
<feature type="domain" description="PH" evidence="10">
    <location>
        <begin position="400"/>
        <end position="627"/>
    </location>
</feature>
<feature type="compositionally biased region" description="Low complexity" evidence="9">
    <location>
        <begin position="511"/>
        <end position="528"/>
    </location>
</feature>
<evidence type="ECO:0000313" key="14">
    <source>
        <dbReference type="Proteomes" id="UP000027222"/>
    </source>
</evidence>
<dbReference type="PROSITE" id="PS50178">
    <property type="entry name" value="ZF_FYVE"/>
    <property type="match status" value="1"/>
</dbReference>
<evidence type="ECO:0000256" key="3">
    <source>
        <dbReference type="ARBA" id="ARBA00022658"/>
    </source>
</evidence>
<dbReference type="SUPFAM" id="SSF48065">
    <property type="entry name" value="DBL homology domain (DH-domain)"/>
    <property type="match status" value="1"/>
</dbReference>
<dbReference type="SMART" id="SM00064">
    <property type="entry name" value="FYVE"/>
    <property type="match status" value="1"/>
</dbReference>
<evidence type="ECO:0000313" key="13">
    <source>
        <dbReference type="EMBL" id="KDR67645.1"/>
    </source>
</evidence>
<dbReference type="InterPro" id="IPR000306">
    <property type="entry name" value="Znf_FYVE"/>
</dbReference>
<organism evidence="13 14">
    <name type="scientific">Galerina marginata (strain CBS 339.88)</name>
    <dbReference type="NCBI Taxonomy" id="685588"/>
    <lineage>
        <taxon>Eukaryota</taxon>
        <taxon>Fungi</taxon>
        <taxon>Dikarya</taxon>
        <taxon>Basidiomycota</taxon>
        <taxon>Agaricomycotina</taxon>
        <taxon>Agaricomycetes</taxon>
        <taxon>Agaricomycetidae</taxon>
        <taxon>Agaricales</taxon>
        <taxon>Agaricineae</taxon>
        <taxon>Strophariaceae</taxon>
        <taxon>Galerina</taxon>
    </lineage>
</organism>
<evidence type="ECO:0000256" key="1">
    <source>
        <dbReference type="ARBA" id="ARBA00004245"/>
    </source>
</evidence>
<name>A0A067S9R7_GALM3</name>
<feature type="compositionally biased region" description="Polar residues" evidence="9">
    <location>
        <begin position="1"/>
        <end position="32"/>
    </location>
</feature>
<dbReference type="GO" id="GO:0005737">
    <property type="term" value="C:cytoplasm"/>
    <property type="evidence" value="ECO:0007669"/>
    <property type="project" value="TreeGrafter"/>
</dbReference>
<dbReference type="Proteomes" id="UP000027222">
    <property type="component" value="Unassembled WGS sequence"/>
</dbReference>
<feature type="region of interest" description="Disordered" evidence="9">
    <location>
        <begin position="65"/>
        <end position="126"/>
    </location>
</feature>
<feature type="domain" description="FYVE-type" evidence="12">
    <location>
        <begin position="745"/>
        <end position="810"/>
    </location>
</feature>
<evidence type="ECO:0000256" key="6">
    <source>
        <dbReference type="ARBA" id="ARBA00022833"/>
    </source>
</evidence>
<evidence type="ECO:0000259" key="11">
    <source>
        <dbReference type="PROSITE" id="PS50010"/>
    </source>
</evidence>
<dbReference type="SMART" id="SM00233">
    <property type="entry name" value="PH"/>
    <property type="match status" value="1"/>
</dbReference>
<evidence type="ECO:0000256" key="2">
    <source>
        <dbReference type="ARBA" id="ARBA00022490"/>
    </source>
</evidence>
<dbReference type="HOGENOM" id="CLU_005251_0_0_1"/>
<dbReference type="PROSITE" id="PS50010">
    <property type="entry name" value="DH_2"/>
    <property type="match status" value="1"/>
</dbReference>
<evidence type="ECO:0000256" key="9">
    <source>
        <dbReference type="SAM" id="MobiDB-lite"/>
    </source>
</evidence>
<evidence type="ECO:0000259" key="12">
    <source>
        <dbReference type="PROSITE" id="PS50178"/>
    </source>
</evidence>
<keyword evidence="3" id="KW-0344">Guanine-nucleotide releasing factor</keyword>
<feature type="domain" description="DH" evidence="11">
    <location>
        <begin position="134"/>
        <end position="370"/>
    </location>
</feature>
<dbReference type="EMBL" id="KL142413">
    <property type="protein sequence ID" value="KDR67645.1"/>
    <property type="molecule type" value="Genomic_DNA"/>
</dbReference>
<dbReference type="Pfam" id="PF00621">
    <property type="entry name" value="RhoGEF"/>
    <property type="match status" value="1"/>
</dbReference>
<feature type="region of interest" description="Disordered" evidence="9">
    <location>
        <begin position="449"/>
        <end position="549"/>
    </location>
</feature>
<feature type="compositionally biased region" description="Low complexity" evidence="9">
    <location>
        <begin position="449"/>
        <end position="463"/>
    </location>
</feature>
<feature type="region of interest" description="Disordered" evidence="9">
    <location>
        <begin position="815"/>
        <end position="839"/>
    </location>
</feature>
<protein>
    <recommendedName>
        <fullName evidence="15">FYVE-type domain-containing protein</fullName>
    </recommendedName>
</protein>
<feature type="region of interest" description="Disordered" evidence="9">
    <location>
        <begin position="888"/>
        <end position="920"/>
    </location>
</feature>
<dbReference type="Gene3D" id="2.30.29.30">
    <property type="entry name" value="Pleckstrin-homology domain (PH domain)/Phosphotyrosine-binding domain (PTB)"/>
    <property type="match status" value="1"/>
</dbReference>
<dbReference type="GO" id="GO:0005085">
    <property type="term" value="F:guanyl-nucleotide exchange factor activity"/>
    <property type="evidence" value="ECO:0007669"/>
    <property type="project" value="UniProtKB-KW"/>
</dbReference>
<dbReference type="Gene3D" id="1.20.900.10">
    <property type="entry name" value="Dbl homology (DH) domain"/>
    <property type="match status" value="1"/>
</dbReference>
<dbReference type="InterPro" id="IPR001849">
    <property type="entry name" value="PH_domain"/>
</dbReference>
<dbReference type="SMART" id="SM00325">
    <property type="entry name" value="RhoGEF"/>
    <property type="match status" value="1"/>
</dbReference>
<evidence type="ECO:0008006" key="15">
    <source>
        <dbReference type="Google" id="ProtNLM"/>
    </source>
</evidence>
<keyword evidence="5 8" id="KW-0863">Zinc-finger</keyword>
<dbReference type="InterPro" id="IPR013083">
    <property type="entry name" value="Znf_RING/FYVE/PHD"/>
</dbReference>
<feature type="compositionally biased region" description="Low complexity" evidence="9">
    <location>
        <begin position="828"/>
        <end position="838"/>
    </location>
</feature>
<feature type="compositionally biased region" description="Basic and acidic residues" evidence="9">
    <location>
        <begin position="696"/>
        <end position="715"/>
    </location>
</feature>
<feature type="region of interest" description="Disordered" evidence="9">
    <location>
        <begin position="1039"/>
        <end position="1076"/>
    </location>
</feature>
<dbReference type="InterPro" id="IPR000219">
    <property type="entry name" value="DH_dom"/>
</dbReference>
<sequence>MASGSGSPPSHVNFPSSESPQKQPKVGSSSSPLKAAPHLPFRRISLPTAPSLLHRVSVVSVASFDSLPEDEGGGEGGGRGRGDGSPQGHLRTPVRKGTQGRPMSAALESPRRRNRPRRESSVKPPAVDERLALKRRKVIDEFYETEKTYVDGLELIYSHFLTPIIASLDNPEPLLERSALTSIFSNFIDIWNLHRSFLSSLTSILEPTNTSMKHNENQMFSSSPIKIPAADNTNLAIGPPNLSPLLLAHFPYLSLYTPFVTAFPSTMSALNELIMPPTASSSSSSSSAAAQRPTQYNPRFATFLAAQEADPRCGKFKLRDWLLTIVQRCPRYLMLLTDLVNSTAKEDPEHAQLTAVHTLVAKITLSLNTSLHTHAQTLSLLALQKSTPNLPFQLISPGRTLLKRGPLLQVERSGDPVEREFLLFSDCMIWLAPVESSSGLGMGLGSKWSWSGSGSGASQSQSSHNTPVANSKRASAAPATAIMPMERPPMMRSRSKSEAELSTLKMEAIASSQAHSPPSPPSARTSTPVTPPRRPPPAPNMAKRHASSDDRWTYKGRVELVDVQVVVGHAHALAMAVGEDDGEVEGKRRLRATFNFEVLSPEGSFVLYAASEQERDDWTSEIRSAKAQLLVSLNVTNPNSTLTSSASTNHVRRALQALPYPPSDERLATVRVSGSLDEVGPGSSVSGNGGGKVKAGKKEKGKDKDKGKGKEAGKKDKSKSKSKRGPSAERRRKVEHWVPAIWIPDGKTASCMRCGRMFGWRRRRHHCRLCGRCVCAGCSGRTFFIADANSKSDSASKPARACDACYETVFPLIDPPDSSTDHEHEQEGSGSTSATAAADAELRGSDTITSLSHLPSWLSMPALPVQRTPQALMAIGLNSSRDLLALDKEGVDDGGDGNGEDKSKERDKEKGVRMRVKSHQRLRSYQQILEDFQEQARVMKKQQQGGVDVDEEDGEEEEQDTFDADADEEEDEDQDQLDDADMWLTPGHSVVSSPASSPRKQRYPQLPQRRENTARRSKRFSLPAIALQTTSVTARTLELGPESAGSASNRNSAASAGTGAALSRESSAGDQHGAGLGRSRRFSLVLAGRNSYYNNMDGAAGKAAAAGGGGEDVGATGDLARGVAAARLSELLGRKTSVHAAG</sequence>
<dbReference type="SUPFAM" id="SSF50729">
    <property type="entry name" value="PH domain-like"/>
    <property type="match status" value="1"/>
</dbReference>
<dbReference type="InterPro" id="IPR011993">
    <property type="entry name" value="PH-like_dom_sf"/>
</dbReference>
<dbReference type="GO" id="GO:0008270">
    <property type="term" value="F:zinc ion binding"/>
    <property type="evidence" value="ECO:0007669"/>
    <property type="project" value="UniProtKB-KW"/>
</dbReference>
<dbReference type="STRING" id="685588.A0A067S9R7"/>
<evidence type="ECO:0000256" key="4">
    <source>
        <dbReference type="ARBA" id="ARBA00022723"/>
    </source>
</evidence>
<evidence type="ECO:0000256" key="8">
    <source>
        <dbReference type="PROSITE-ProRule" id="PRU00091"/>
    </source>
</evidence>
<evidence type="ECO:0000256" key="7">
    <source>
        <dbReference type="ARBA" id="ARBA00023212"/>
    </source>
</evidence>
<feature type="compositionally biased region" description="Low complexity" evidence="9">
    <location>
        <begin position="483"/>
        <end position="492"/>
    </location>
</feature>
<dbReference type="OrthoDB" id="660555at2759"/>
<dbReference type="InterPro" id="IPR017455">
    <property type="entry name" value="Znf_FYVE-rel"/>
</dbReference>